<gene>
    <name evidence="1" type="ORF">DSM104329_01645</name>
</gene>
<dbReference type="EMBL" id="CP087164">
    <property type="protein sequence ID" value="UGS35258.1"/>
    <property type="molecule type" value="Genomic_DNA"/>
</dbReference>
<reference evidence="1" key="1">
    <citation type="journal article" date="2022" name="Int. J. Syst. Evol. Microbiol.">
        <title>Pseudomonas aegrilactucae sp. nov. and Pseudomonas morbosilactucae sp. nov., pathogens causing bacterial rot of lettuce in Japan.</title>
        <authorList>
            <person name="Sawada H."/>
            <person name="Fujikawa T."/>
            <person name="Satou M."/>
        </authorList>
    </citation>
    <scope>NUCLEOTIDE SEQUENCE</scope>
    <source>
        <strain evidence="1">0166_1</strain>
    </source>
</reference>
<dbReference type="RefSeq" id="WP_259314942.1">
    <property type="nucleotide sequence ID" value="NZ_CP087164.1"/>
</dbReference>
<keyword evidence="2" id="KW-1185">Reference proteome</keyword>
<evidence type="ECO:0008006" key="3">
    <source>
        <dbReference type="Google" id="ProtNLM"/>
    </source>
</evidence>
<proteinExistence type="predicted"/>
<dbReference type="AlphaFoldDB" id="A0A9E6XW70"/>
<dbReference type="Proteomes" id="UP001162834">
    <property type="component" value="Chromosome"/>
</dbReference>
<sequence length="124" mass="13681">MPTEPEPVTLAQLARRAAEIVDPDDENADVGEFAQLLEDADEPARALLEEPLDERIAEVVRRIDPEQEVPQIVMAGAIVRYLAHKTQQTGDDREALLRLAARAEFHGDPPPVVADWLVDQGVVV</sequence>
<organism evidence="1 2">
    <name type="scientific">Capillimicrobium parvum</name>
    <dbReference type="NCBI Taxonomy" id="2884022"/>
    <lineage>
        <taxon>Bacteria</taxon>
        <taxon>Bacillati</taxon>
        <taxon>Actinomycetota</taxon>
        <taxon>Thermoleophilia</taxon>
        <taxon>Solirubrobacterales</taxon>
        <taxon>Capillimicrobiaceae</taxon>
        <taxon>Capillimicrobium</taxon>
    </lineage>
</organism>
<accession>A0A9E6XW70</accession>
<evidence type="ECO:0000313" key="1">
    <source>
        <dbReference type="EMBL" id="UGS35258.1"/>
    </source>
</evidence>
<dbReference type="KEGG" id="sbae:DSM104329_01645"/>
<protein>
    <recommendedName>
        <fullName evidence="3">DUF3775 domain-containing protein</fullName>
    </recommendedName>
</protein>
<name>A0A9E6XW70_9ACTN</name>
<evidence type="ECO:0000313" key="2">
    <source>
        <dbReference type="Proteomes" id="UP001162834"/>
    </source>
</evidence>